<dbReference type="AlphaFoldDB" id="A0A1V4I8Y1"/>
<name>A0A1V4I8Y1_9FIRM</name>
<organism evidence="8 9">
    <name type="scientific">Alkalithermobacter paradoxus</name>
    <dbReference type="NCBI Taxonomy" id="29349"/>
    <lineage>
        <taxon>Bacteria</taxon>
        <taxon>Bacillati</taxon>
        <taxon>Bacillota</taxon>
        <taxon>Clostridia</taxon>
        <taxon>Peptostreptococcales</taxon>
        <taxon>Tepidibacteraceae</taxon>
        <taxon>Alkalithermobacter</taxon>
    </lineage>
</organism>
<dbReference type="Gene3D" id="3.40.50.170">
    <property type="entry name" value="Formyl transferase, N-terminal domain"/>
    <property type="match status" value="1"/>
</dbReference>
<dbReference type="InterPro" id="IPR004607">
    <property type="entry name" value="GART"/>
</dbReference>
<comment type="catalytic activity">
    <reaction evidence="5 6">
        <text>N(1)-(5-phospho-beta-D-ribosyl)glycinamide + (6R)-10-formyltetrahydrofolate = N(2)-formyl-N(1)-(5-phospho-beta-D-ribosyl)glycinamide + (6S)-5,6,7,8-tetrahydrofolate + H(+)</text>
        <dbReference type="Rhea" id="RHEA:15053"/>
        <dbReference type="ChEBI" id="CHEBI:15378"/>
        <dbReference type="ChEBI" id="CHEBI:57453"/>
        <dbReference type="ChEBI" id="CHEBI:143788"/>
        <dbReference type="ChEBI" id="CHEBI:147286"/>
        <dbReference type="ChEBI" id="CHEBI:195366"/>
        <dbReference type="EC" id="2.1.2.2"/>
    </reaction>
</comment>
<accession>A0A1V4I8Y1</accession>
<dbReference type="RefSeq" id="WP_079412050.1">
    <property type="nucleotide sequence ID" value="NZ_MZGW01000003.1"/>
</dbReference>
<reference evidence="8 9" key="1">
    <citation type="submission" date="2017-03" db="EMBL/GenBank/DDBJ databases">
        <title>Genome sequence of Clostridium thermoalcaliphilum DSM 7309.</title>
        <authorList>
            <person name="Poehlein A."/>
            <person name="Daniel R."/>
        </authorList>
    </citation>
    <scope>NUCLEOTIDE SEQUENCE [LARGE SCALE GENOMIC DNA]</scope>
    <source>
        <strain evidence="8 9">DSM 7309</strain>
    </source>
</reference>
<keyword evidence="2 6" id="KW-0808">Transferase</keyword>
<dbReference type="NCBIfam" id="TIGR00639">
    <property type="entry name" value="PurN"/>
    <property type="match status" value="1"/>
</dbReference>
<dbReference type="UniPathway" id="UPA00074">
    <property type="reaction ID" value="UER00126"/>
</dbReference>
<evidence type="ECO:0000256" key="4">
    <source>
        <dbReference type="ARBA" id="ARBA00038440"/>
    </source>
</evidence>
<dbReference type="InterPro" id="IPR001555">
    <property type="entry name" value="GART_AS"/>
</dbReference>
<feature type="site" description="Raises pKa of active site His" evidence="6">
    <location>
        <position position="141"/>
    </location>
</feature>
<keyword evidence="9" id="KW-1185">Reference proteome</keyword>
<dbReference type="InterPro" id="IPR036477">
    <property type="entry name" value="Formyl_transf_N_sf"/>
</dbReference>
<comment type="pathway">
    <text evidence="1 6">Purine metabolism; IMP biosynthesis via de novo pathway; N(2)-formyl-N(1)-(5-phospho-D-ribosyl)glycinamide from N(1)-(5-phospho-D-ribosyl)glycinamide (10-formyl THF route): step 1/1.</text>
</comment>
<evidence type="ECO:0000256" key="2">
    <source>
        <dbReference type="ARBA" id="ARBA00022679"/>
    </source>
</evidence>
<dbReference type="HAMAP" id="MF_01930">
    <property type="entry name" value="PurN"/>
    <property type="match status" value="1"/>
</dbReference>
<dbReference type="GO" id="GO:0006189">
    <property type="term" value="P:'de novo' IMP biosynthetic process"/>
    <property type="evidence" value="ECO:0007669"/>
    <property type="project" value="UniProtKB-UniRule"/>
</dbReference>
<comment type="caution">
    <text evidence="6">Lacks conserved residue(s) required for the propagation of feature annotation.</text>
</comment>
<evidence type="ECO:0000313" key="9">
    <source>
        <dbReference type="Proteomes" id="UP000190140"/>
    </source>
</evidence>
<dbReference type="PROSITE" id="PS00373">
    <property type="entry name" value="GART"/>
    <property type="match status" value="1"/>
</dbReference>
<dbReference type="EMBL" id="MZGW01000003">
    <property type="protein sequence ID" value="OPJ55987.1"/>
    <property type="molecule type" value="Genomic_DNA"/>
</dbReference>
<dbReference type="GO" id="GO:0004644">
    <property type="term" value="F:phosphoribosylglycinamide formyltransferase activity"/>
    <property type="evidence" value="ECO:0007669"/>
    <property type="project" value="UniProtKB-UniRule"/>
</dbReference>
<gene>
    <name evidence="6 8" type="primary">purN</name>
    <name evidence="8" type="ORF">CLOTH_11650</name>
</gene>
<protein>
    <recommendedName>
        <fullName evidence="6">Phosphoribosylglycinamide formyltransferase</fullName>
        <ecNumber evidence="6">2.1.2.2</ecNumber>
    </recommendedName>
    <alternativeName>
        <fullName evidence="6">5'-phosphoribosylglycinamide transformylase</fullName>
    </alternativeName>
    <alternativeName>
        <fullName evidence="6">GAR transformylase</fullName>
        <shortName evidence="6">GART</shortName>
    </alternativeName>
</protein>
<dbReference type="PANTHER" id="PTHR43369:SF2">
    <property type="entry name" value="PHOSPHORIBOSYLGLYCINAMIDE FORMYLTRANSFERASE"/>
    <property type="match status" value="1"/>
</dbReference>
<dbReference type="EC" id="2.1.2.2" evidence="6"/>
<feature type="binding site" evidence="6">
    <location>
        <position position="98"/>
    </location>
    <ligand>
        <name>(6R)-10-formyltetrahydrofolate</name>
        <dbReference type="ChEBI" id="CHEBI:195366"/>
    </ligand>
</feature>
<dbReference type="PANTHER" id="PTHR43369">
    <property type="entry name" value="PHOSPHORIBOSYLGLYCINAMIDE FORMYLTRANSFERASE"/>
    <property type="match status" value="1"/>
</dbReference>
<evidence type="ECO:0000256" key="3">
    <source>
        <dbReference type="ARBA" id="ARBA00022755"/>
    </source>
</evidence>
<dbReference type="SUPFAM" id="SSF53328">
    <property type="entry name" value="Formyltransferase"/>
    <property type="match status" value="1"/>
</dbReference>
<evidence type="ECO:0000256" key="6">
    <source>
        <dbReference type="HAMAP-Rule" id="MF_01930"/>
    </source>
</evidence>
<dbReference type="STRING" id="29349.CLOTH_11650"/>
<dbReference type="Proteomes" id="UP000190140">
    <property type="component" value="Unassembled WGS sequence"/>
</dbReference>
<sequence>MLNIAVLISGSGSNLKCLIDEVNEGNINGVIKVVISNNQNAYGLIRAKQNGIKAICEKNEKKIIDILKEEKIDLVVLAGYLRKIGEEFVKEFENRIINIHPSLIPAFCGKGYYGENVHRSVIDYGAKLTGATVHFVDEKLDHGPIIMQKCVVVYDDDTVETLKNRVLEVEHEILKESVKLYCLGKIKIQGRKVIIND</sequence>
<comment type="similarity">
    <text evidence="4 6">Belongs to the GART family.</text>
</comment>
<evidence type="ECO:0000259" key="7">
    <source>
        <dbReference type="Pfam" id="PF00551"/>
    </source>
</evidence>
<proteinExistence type="inferred from homology"/>
<dbReference type="GO" id="GO:0005829">
    <property type="term" value="C:cytosol"/>
    <property type="evidence" value="ECO:0007669"/>
    <property type="project" value="TreeGrafter"/>
</dbReference>
<evidence type="ECO:0000256" key="5">
    <source>
        <dbReference type="ARBA" id="ARBA00047664"/>
    </source>
</evidence>
<dbReference type="Pfam" id="PF00551">
    <property type="entry name" value="Formyl_trans_N"/>
    <property type="match status" value="1"/>
</dbReference>
<feature type="active site" description="Proton donor" evidence="6">
    <location>
        <position position="100"/>
    </location>
</feature>
<feature type="binding site" evidence="6">
    <location>
        <begin position="12"/>
        <end position="14"/>
    </location>
    <ligand>
        <name>N(1)-(5-phospho-beta-D-ribosyl)glycinamide</name>
        <dbReference type="ChEBI" id="CHEBI:143788"/>
    </ligand>
</feature>
<comment type="function">
    <text evidence="6">Catalyzes the transfer of a formyl group from 10-formyltetrahydrofolate to 5-phospho-ribosyl-glycinamide (GAR), producing 5-phospho-ribosyl-N-formylglycinamide (FGAR) and tetrahydrofolate.</text>
</comment>
<feature type="domain" description="Formyl transferase N-terminal" evidence="7">
    <location>
        <begin position="3"/>
        <end position="176"/>
    </location>
</feature>
<dbReference type="CDD" id="cd08645">
    <property type="entry name" value="FMT_core_GART"/>
    <property type="match status" value="1"/>
</dbReference>
<dbReference type="InterPro" id="IPR002376">
    <property type="entry name" value="Formyl_transf_N"/>
</dbReference>
<comment type="caution">
    <text evidence="8">The sequence shown here is derived from an EMBL/GenBank/DDBJ whole genome shotgun (WGS) entry which is preliminary data.</text>
</comment>
<dbReference type="OrthoDB" id="9806170at2"/>
<evidence type="ECO:0000313" key="8">
    <source>
        <dbReference type="EMBL" id="OPJ55987.1"/>
    </source>
</evidence>
<keyword evidence="3 6" id="KW-0658">Purine biosynthesis</keyword>
<evidence type="ECO:0000256" key="1">
    <source>
        <dbReference type="ARBA" id="ARBA00005054"/>
    </source>
</evidence>